<dbReference type="InterPro" id="IPR035892">
    <property type="entry name" value="C2_domain_sf"/>
</dbReference>
<evidence type="ECO:0000256" key="4">
    <source>
        <dbReference type="ARBA" id="ARBA00022837"/>
    </source>
</evidence>
<name>A0A8C1ZXF3_CYPCA</name>
<dbReference type="SMART" id="SM00327">
    <property type="entry name" value="VWA"/>
    <property type="match status" value="1"/>
</dbReference>
<dbReference type="InterPro" id="IPR037768">
    <property type="entry name" value="C2B_Copine"/>
</dbReference>
<dbReference type="FunFam" id="2.60.40.150:FF:000013">
    <property type="entry name" value="copine-9 isoform X1"/>
    <property type="match status" value="1"/>
</dbReference>
<proteinExistence type="inferred from homology"/>
<dbReference type="Gene3D" id="2.60.40.150">
    <property type="entry name" value="C2 domain"/>
    <property type="match status" value="2"/>
</dbReference>
<dbReference type="InterPro" id="IPR002035">
    <property type="entry name" value="VWF_A"/>
</dbReference>
<evidence type="ECO:0000256" key="3">
    <source>
        <dbReference type="ARBA" id="ARBA00022737"/>
    </source>
</evidence>
<dbReference type="AlphaFoldDB" id="A0A8C1ZXF3"/>
<dbReference type="GO" id="GO:0046872">
    <property type="term" value="F:metal ion binding"/>
    <property type="evidence" value="ECO:0007669"/>
    <property type="project" value="UniProtKB-KW"/>
</dbReference>
<dbReference type="Ensembl" id="ENSCCRT00015100010.1">
    <property type="protein sequence ID" value="ENSCCRP00015096865.1"/>
    <property type="gene ID" value="ENSCCRG00015038874.1"/>
</dbReference>
<dbReference type="GO" id="GO:0005544">
    <property type="term" value="F:calcium-dependent phospholipid binding"/>
    <property type="evidence" value="ECO:0007669"/>
    <property type="project" value="InterPro"/>
</dbReference>
<organism evidence="7 8">
    <name type="scientific">Cyprinus carpio</name>
    <name type="common">Common carp</name>
    <dbReference type="NCBI Taxonomy" id="7962"/>
    <lineage>
        <taxon>Eukaryota</taxon>
        <taxon>Metazoa</taxon>
        <taxon>Chordata</taxon>
        <taxon>Craniata</taxon>
        <taxon>Vertebrata</taxon>
        <taxon>Euteleostomi</taxon>
        <taxon>Actinopterygii</taxon>
        <taxon>Neopterygii</taxon>
        <taxon>Teleostei</taxon>
        <taxon>Ostariophysi</taxon>
        <taxon>Cypriniformes</taxon>
        <taxon>Cyprinidae</taxon>
        <taxon>Cyprininae</taxon>
        <taxon>Cyprinus</taxon>
    </lineage>
</organism>
<dbReference type="InterPro" id="IPR045052">
    <property type="entry name" value="Copine"/>
</dbReference>
<accession>A0A8C1ZXF3</accession>
<evidence type="ECO:0000313" key="8">
    <source>
        <dbReference type="Proteomes" id="UP000694700"/>
    </source>
</evidence>
<dbReference type="PROSITE" id="PS50004">
    <property type="entry name" value="C2"/>
    <property type="match status" value="1"/>
</dbReference>
<keyword evidence="4" id="KW-0106">Calcium</keyword>
<dbReference type="SUPFAM" id="SSF53300">
    <property type="entry name" value="vWA-like"/>
    <property type="match status" value="1"/>
</dbReference>
<dbReference type="InterPro" id="IPR000008">
    <property type="entry name" value="C2_dom"/>
</dbReference>
<evidence type="ECO:0000256" key="1">
    <source>
        <dbReference type="ARBA" id="ARBA00009048"/>
    </source>
</evidence>
<keyword evidence="2" id="KW-0479">Metal-binding</keyword>
<evidence type="ECO:0000256" key="2">
    <source>
        <dbReference type="ARBA" id="ARBA00022723"/>
    </source>
</evidence>
<feature type="domain" description="VWFA" evidence="6">
    <location>
        <begin position="215"/>
        <end position="438"/>
    </location>
</feature>
<dbReference type="PROSITE" id="PS50234">
    <property type="entry name" value="VWFA"/>
    <property type="match status" value="1"/>
</dbReference>
<evidence type="ECO:0000313" key="7">
    <source>
        <dbReference type="Ensembl" id="ENSCCRP00015096865.1"/>
    </source>
</evidence>
<dbReference type="GO" id="GO:0071277">
    <property type="term" value="P:cellular response to calcium ion"/>
    <property type="evidence" value="ECO:0007669"/>
    <property type="project" value="TreeGrafter"/>
</dbReference>
<gene>
    <name evidence="7" type="primary">LOC109071687</name>
</gene>
<reference evidence="7" key="1">
    <citation type="submission" date="2025-08" db="UniProtKB">
        <authorList>
            <consortium name="Ensembl"/>
        </authorList>
    </citation>
    <scope>IDENTIFICATION</scope>
</reference>
<dbReference type="CDD" id="cd01459">
    <property type="entry name" value="vWA_copine_like"/>
    <property type="match status" value="1"/>
</dbReference>
<dbReference type="CDD" id="cd04047">
    <property type="entry name" value="C2B_Copine"/>
    <property type="match status" value="1"/>
</dbReference>
<dbReference type="Pfam" id="PF00168">
    <property type="entry name" value="C2"/>
    <property type="match status" value="2"/>
</dbReference>
<dbReference type="PANTHER" id="PTHR10857">
    <property type="entry name" value="COPINE"/>
    <property type="match status" value="1"/>
</dbReference>
<dbReference type="InterPro" id="IPR010734">
    <property type="entry name" value="Copine_C"/>
</dbReference>
<keyword evidence="3" id="KW-0677">Repeat</keyword>
<dbReference type="SUPFAM" id="SSF49562">
    <property type="entry name" value="C2 domain (Calcium/lipid-binding domain, CaLB)"/>
    <property type="match status" value="2"/>
</dbReference>
<sequence>MEGDIMDKLEDMASVYEFDPLTGNIPATKVEITVSCRNLLDRDTFSKSDPREYSQWKMKMSFFGRTEVIDNTLNPDFVRKYILDYFFEEKQNLRFDFRLEKPLGSNEDGTFTICHKTEVVKNTLNPVWQPFTIPVRALCNGDYDRAIKVEVYDWDRDGSHDFIGEFTTSYRELARGQSQFNVYEVVNPKKKMKKKKYVNSGTLLLLVSEYVCFTKFLFAVKFSGNPSQSTSLHYMNPYQMNAYALALKAVGEIIQDYDSDKMFPALGFGAKLPPDGHVSHEFPLNGNIENPYCNGIEGILEAYHQSLKTVQLYGPTNFAPVVNHVARYAAAVQDGSQYFVLLIITDGVISDMSQTKEAIVNAAKLPMSIIIVGVGQAEFDAMIELDGDDIRISSRGKLAERDIVQFVPFRDYMDRTGNHVLSMARLAKDVLAEIPDQFISYMKSRGIKPNPAPPPYTPPGHTHHTQI</sequence>
<protein>
    <submittedName>
        <fullName evidence="7">Copine Vb</fullName>
    </submittedName>
</protein>
<dbReference type="PANTHER" id="PTHR10857:SF51">
    <property type="entry name" value="COPINE-5"/>
    <property type="match status" value="1"/>
</dbReference>
<dbReference type="Pfam" id="PF07002">
    <property type="entry name" value="Copine"/>
    <property type="match status" value="1"/>
</dbReference>
<feature type="domain" description="C2" evidence="5">
    <location>
        <begin position="8"/>
        <end position="183"/>
    </location>
</feature>
<evidence type="ECO:0000259" key="5">
    <source>
        <dbReference type="PROSITE" id="PS50004"/>
    </source>
</evidence>
<evidence type="ECO:0000259" key="6">
    <source>
        <dbReference type="PROSITE" id="PS50234"/>
    </source>
</evidence>
<dbReference type="SMART" id="SM00239">
    <property type="entry name" value="C2"/>
    <property type="match status" value="1"/>
</dbReference>
<comment type="similarity">
    <text evidence="1">Belongs to the copine family.</text>
</comment>
<dbReference type="GO" id="GO:0005886">
    <property type="term" value="C:plasma membrane"/>
    <property type="evidence" value="ECO:0007669"/>
    <property type="project" value="TreeGrafter"/>
</dbReference>
<dbReference type="InterPro" id="IPR036465">
    <property type="entry name" value="vWFA_dom_sf"/>
</dbReference>
<dbReference type="Proteomes" id="UP000694700">
    <property type="component" value="Unplaced"/>
</dbReference>